<name>A0A8R7Q4J4_TRIUA</name>
<sequence>MILVSGPRVAVSGVRRADSRVCRHGRHATARPPNTHRTTAAPPR</sequence>
<evidence type="ECO:0000313" key="2">
    <source>
        <dbReference type="EnsemblPlants" id="TuG1812G0400001456.01.T01"/>
    </source>
</evidence>
<proteinExistence type="predicted"/>
<dbReference type="Proteomes" id="UP000015106">
    <property type="component" value="Chromosome 4"/>
</dbReference>
<organism evidence="2 3">
    <name type="scientific">Triticum urartu</name>
    <name type="common">Red wild einkorn</name>
    <name type="synonym">Crithodium urartu</name>
    <dbReference type="NCBI Taxonomy" id="4572"/>
    <lineage>
        <taxon>Eukaryota</taxon>
        <taxon>Viridiplantae</taxon>
        <taxon>Streptophyta</taxon>
        <taxon>Embryophyta</taxon>
        <taxon>Tracheophyta</taxon>
        <taxon>Spermatophyta</taxon>
        <taxon>Magnoliopsida</taxon>
        <taxon>Liliopsida</taxon>
        <taxon>Poales</taxon>
        <taxon>Poaceae</taxon>
        <taxon>BOP clade</taxon>
        <taxon>Pooideae</taxon>
        <taxon>Triticodae</taxon>
        <taxon>Triticeae</taxon>
        <taxon>Triticinae</taxon>
        <taxon>Triticum</taxon>
    </lineage>
</organism>
<reference evidence="2" key="3">
    <citation type="submission" date="2022-06" db="UniProtKB">
        <authorList>
            <consortium name="EnsemblPlants"/>
        </authorList>
    </citation>
    <scope>IDENTIFICATION</scope>
</reference>
<feature type="region of interest" description="Disordered" evidence="1">
    <location>
        <begin position="15"/>
        <end position="44"/>
    </location>
</feature>
<reference evidence="2" key="2">
    <citation type="submission" date="2018-03" db="EMBL/GenBank/DDBJ databases">
        <title>The Triticum urartu genome reveals the dynamic nature of wheat genome evolution.</title>
        <authorList>
            <person name="Ling H."/>
            <person name="Ma B."/>
            <person name="Shi X."/>
            <person name="Liu H."/>
            <person name="Dong L."/>
            <person name="Sun H."/>
            <person name="Cao Y."/>
            <person name="Gao Q."/>
            <person name="Zheng S."/>
            <person name="Li Y."/>
            <person name="Yu Y."/>
            <person name="Du H."/>
            <person name="Qi M."/>
            <person name="Li Y."/>
            <person name="Yu H."/>
            <person name="Cui Y."/>
            <person name="Wang N."/>
            <person name="Chen C."/>
            <person name="Wu H."/>
            <person name="Zhao Y."/>
            <person name="Zhang J."/>
            <person name="Li Y."/>
            <person name="Zhou W."/>
            <person name="Zhang B."/>
            <person name="Hu W."/>
            <person name="Eijk M."/>
            <person name="Tang J."/>
            <person name="Witsenboer H."/>
            <person name="Zhao S."/>
            <person name="Li Z."/>
            <person name="Zhang A."/>
            <person name="Wang D."/>
            <person name="Liang C."/>
        </authorList>
    </citation>
    <scope>NUCLEOTIDE SEQUENCE [LARGE SCALE GENOMIC DNA]</scope>
    <source>
        <strain evidence="2">cv. G1812</strain>
    </source>
</reference>
<evidence type="ECO:0000313" key="3">
    <source>
        <dbReference type="Proteomes" id="UP000015106"/>
    </source>
</evidence>
<gene>
    <name evidence="2" type="primary">LOC125551239</name>
</gene>
<keyword evidence="3" id="KW-1185">Reference proteome</keyword>
<dbReference type="EnsemblPlants" id="TuG1812G0400001456.01.T01">
    <property type="protein sequence ID" value="TuG1812G0400001456.01.T01"/>
    <property type="gene ID" value="TuG1812G0400001456.01"/>
</dbReference>
<dbReference type="Gramene" id="TuG1812G0400001456.01.T01">
    <property type="protein sequence ID" value="TuG1812G0400001456.01.T01"/>
    <property type="gene ID" value="TuG1812G0400001456.01"/>
</dbReference>
<protein>
    <submittedName>
        <fullName evidence="2">Uncharacterized protein</fullName>
    </submittedName>
</protein>
<reference evidence="3" key="1">
    <citation type="journal article" date="2013" name="Nature">
        <title>Draft genome of the wheat A-genome progenitor Triticum urartu.</title>
        <authorList>
            <person name="Ling H.Q."/>
            <person name="Zhao S."/>
            <person name="Liu D."/>
            <person name="Wang J."/>
            <person name="Sun H."/>
            <person name="Zhang C."/>
            <person name="Fan H."/>
            <person name="Li D."/>
            <person name="Dong L."/>
            <person name="Tao Y."/>
            <person name="Gao C."/>
            <person name="Wu H."/>
            <person name="Li Y."/>
            <person name="Cui Y."/>
            <person name="Guo X."/>
            <person name="Zheng S."/>
            <person name="Wang B."/>
            <person name="Yu K."/>
            <person name="Liang Q."/>
            <person name="Yang W."/>
            <person name="Lou X."/>
            <person name="Chen J."/>
            <person name="Feng M."/>
            <person name="Jian J."/>
            <person name="Zhang X."/>
            <person name="Luo G."/>
            <person name="Jiang Y."/>
            <person name="Liu J."/>
            <person name="Wang Z."/>
            <person name="Sha Y."/>
            <person name="Zhang B."/>
            <person name="Wu H."/>
            <person name="Tang D."/>
            <person name="Shen Q."/>
            <person name="Xue P."/>
            <person name="Zou S."/>
            <person name="Wang X."/>
            <person name="Liu X."/>
            <person name="Wang F."/>
            <person name="Yang Y."/>
            <person name="An X."/>
            <person name="Dong Z."/>
            <person name="Zhang K."/>
            <person name="Zhang X."/>
            <person name="Luo M.C."/>
            <person name="Dvorak J."/>
            <person name="Tong Y."/>
            <person name="Wang J."/>
            <person name="Yang H."/>
            <person name="Li Z."/>
            <person name="Wang D."/>
            <person name="Zhang A."/>
            <person name="Wang J."/>
        </authorList>
    </citation>
    <scope>NUCLEOTIDE SEQUENCE</scope>
    <source>
        <strain evidence="3">cv. G1812</strain>
    </source>
</reference>
<accession>A0A8R7Q4J4</accession>
<dbReference type="AlphaFoldDB" id="A0A8R7Q4J4"/>
<evidence type="ECO:0000256" key="1">
    <source>
        <dbReference type="SAM" id="MobiDB-lite"/>
    </source>
</evidence>